<dbReference type="KEGG" id="vg:19484982"/>
<dbReference type="Pfam" id="PF24144">
    <property type="entry name" value="Phage_tudor"/>
    <property type="match status" value="1"/>
</dbReference>
<sequence length="94" mass="10995">MRHELEVGYCVVTEEYNHTRIEIVTHKLSEGYVLLDITPAMPKITGHLERYVKNNHSWAYSSTVHRFATDNPEYHAKFAELMHKIHDENSGRNS</sequence>
<keyword evidence="2" id="KW-1185">Reference proteome</keyword>
<accession>A0A023W513</accession>
<dbReference type="GeneID" id="19484982"/>
<organism evidence="1 2">
    <name type="scientific">Serratia phage PS2</name>
    <dbReference type="NCBI Taxonomy" id="1481112"/>
    <lineage>
        <taxon>Viruses</taxon>
        <taxon>Duplodnaviria</taxon>
        <taxon>Heunggongvirae</taxon>
        <taxon>Uroviricota</taxon>
        <taxon>Caudoviricetes</taxon>
        <taxon>Muldoonvirus</taxon>
        <taxon>Muldoonvirus PS2</taxon>
    </lineage>
</organism>
<name>A0A023W513_9CAUD</name>
<reference evidence="1 2" key="1">
    <citation type="submission" date="2014-01" db="EMBL/GenBank/DDBJ databases">
        <authorList>
            <person name="Zhang G."/>
            <person name="Jin J."/>
            <person name="Li Z.J."/>
            <person name="Wang S.W."/>
            <person name="Chen S.J."/>
            <person name="Wang S.M."/>
            <person name="Wang X.T."/>
            <person name="Li Y.H."/>
            <person name="Wang J."/>
            <person name="Yang C.K."/>
            <person name="Wang L."/>
        </authorList>
    </citation>
    <scope>NUCLEOTIDE SEQUENCE [LARGE SCALE GENOMIC DNA]</scope>
</reference>
<dbReference type="EMBL" id="KJ025957">
    <property type="protein sequence ID" value="AHY25345.1"/>
    <property type="molecule type" value="Genomic_DNA"/>
</dbReference>
<protein>
    <submittedName>
        <fullName evidence="1">Uncharacterized protein</fullName>
    </submittedName>
</protein>
<evidence type="ECO:0000313" key="1">
    <source>
        <dbReference type="EMBL" id="AHY25345.1"/>
    </source>
</evidence>
<dbReference type="RefSeq" id="YP_009030145.1">
    <property type="nucleotide sequence ID" value="NC_024121.1"/>
</dbReference>
<dbReference type="InterPro" id="IPR057121">
    <property type="entry name" value="Phage_tudor-like"/>
</dbReference>
<dbReference type="Proteomes" id="UP000024445">
    <property type="component" value="Segment"/>
</dbReference>
<evidence type="ECO:0000313" key="2">
    <source>
        <dbReference type="Proteomes" id="UP000024445"/>
    </source>
</evidence>
<proteinExistence type="predicted"/>
<gene>
    <name evidence="1" type="ORF">PS2_98</name>
</gene>